<dbReference type="SFLD" id="SFLDG01094">
    <property type="entry name" value="Uncharacterised_Radical_SAM_Su"/>
    <property type="match status" value="1"/>
</dbReference>
<dbReference type="PROSITE" id="PS51918">
    <property type="entry name" value="RADICAL_SAM"/>
    <property type="match status" value="1"/>
</dbReference>
<dbReference type="EMBL" id="DVLT01000033">
    <property type="protein sequence ID" value="HIU02518.1"/>
    <property type="molecule type" value="Genomic_DNA"/>
</dbReference>
<name>A0A9D1HFF7_9FIRM</name>
<proteinExistence type="predicted"/>
<feature type="domain" description="Radical SAM core" evidence="7">
    <location>
        <begin position="12"/>
        <end position="221"/>
    </location>
</feature>
<dbReference type="SUPFAM" id="SSF102114">
    <property type="entry name" value="Radical SAM enzymes"/>
    <property type="match status" value="1"/>
</dbReference>
<reference evidence="8" key="2">
    <citation type="journal article" date="2021" name="PeerJ">
        <title>Extensive microbial diversity within the chicken gut microbiome revealed by metagenomics and culture.</title>
        <authorList>
            <person name="Gilroy R."/>
            <person name="Ravi A."/>
            <person name="Getino M."/>
            <person name="Pursley I."/>
            <person name="Horton D.L."/>
            <person name="Alikhan N.F."/>
            <person name="Baker D."/>
            <person name="Gharbi K."/>
            <person name="Hall N."/>
            <person name="Watson M."/>
            <person name="Adriaenssens E.M."/>
            <person name="Foster-Nyarko E."/>
            <person name="Jarju S."/>
            <person name="Secka A."/>
            <person name="Antonio M."/>
            <person name="Oren A."/>
            <person name="Chaudhuri R.R."/>
            <person name="La Ragione R."/>
            <person name="Hildebrand F."/>
            <person name="Pallen M.J."/>
        </authorList>
    </citation>
    <scope>NUCLEOTIDE SEQUENCE</scope>
    <source>
        <strain evidence="8">CHK187-14744</strain>
    </source>
</reference>
<evidence type="ECO:0000313" key="9">
    <source>
        <dbReference type="Proteomes" id="UP000824164"/>
    </source>
</evidence>
<dbReference type="GO" id="GO:0003824">
    <property type="term" value="F:catalytic activity"/>
    <property type="evidence" value="ECO:0007669"/>
    <property type="project" value="InterPro"/>
</dbReference>
<dbReference type="InterPro" id="IPR012840">
    <property type="entry name" value="NrdG2"/>
</dbReference>
<dbReference type="PANTHER" id="PTHR30352">
    <property type="entry name" value="PYRUVATE FORMATE-LYASE-ACTIVATING ENZYME"/>
    <property type="match status" value="1"/>
</dbReference>
<dbReference type="InterPro" id="IPR007197">
    <property type="entry name" value="rSAM"/>
</dbReference>
<keyword evidence="6" id="KW-0411">Iron-sulfur</keyword>
<keyword evidence="2" id="KW-0004">4Fe-4S</keyword>
<dbReference type="Proteomes" id="UP000824164">
    <property type="component" value="Unassembled WGS sequence"/>
</dbReference>
<evidence type="ECO:0000256" key="2">
    <source>
        <dbReference type="ARBA" id="ARBA00022485"/>
    </source>
</evidence>
<evidence type="ECO:0000256" key="5">
    <source>
        <dbReference type="ARBA" id="ARBA00023004"/>
    </source>
</evidence>
<dbReference type="InterPro" id="IPR013785">
    <property type="entry name" value="Aldolase_TIM"/>
</dbReference>
<evidence type="ECO:0000256" key="1">
    <source>
        <dbReference type="ARBA" id="ARBA00001966"/>
    </source>
</evidence>
<dbReference type="Gene3D" id="3.20.20.70">
    <property type="entry name" value="Aldolase class I"/>
    <property type="match status" value="1"/>
</dbReference>
<comment type="cofactor">
    <cofactor evidence="1">
        <name>[4Fe-4S] cluster</name>
        <dbReference type="ChEBI" id="CHEBI:49883"/>
    </cofactor>
</comment>
<dbReference type="GO" id="GO:0046872">
    <property type="term" value="F:metal ion binding"/>
    <property type="evidence" value="ECO:0007669"/>
    <property type="project" value="UniProtKB-KW"/>
</dbReference>
<comment type="caution">
    <text evidence="8">The sequence shown here is derived from an EMBL/GenBank/DDBJ whole genome shotgun (WGS) entry which is preliminary data.</text>
</comment>
<gene>
    <name evidence="8" type="ORF">IAB63_04630</name>
</gene>
<dbReference type="CDD" id="cd01335">
    <property type="entry name" value="Radical_SAM"/>
    <property type="match status" value="1"/>
</dbReference>
<evidence type="ECO:0000259" key="7">
    <source>
        <dbReference type="PROSITE" id="PS51918"/>
    </source>
</evidence>
<dbReference type="GO" id="GO:0051539">
    <property type="term" value="F:4 iron, 4 sulfur cluster binding"/>
    <property type="evidence" value="ECO:0007669"/>
    <property type="project" value="UniProtKB-KW"/>
</dbReference>
<keyword evidence="3" id="KW-0949">S-adenosyl-L-methionine</keyword>
<dbReference type="PROSITE" id="PS51257">
    <property type="entry name" value="PROKAR_LIPOPROTEIN"/>
    <property type="match status" value="1"/>
</dbReference>
<evidence type="ECO:0000256" key="3">
    <source>
        <dbReference type="ARBA" id="ARBA00022691"/>
    </source>
</evidence>
<dbReference type="InterPro" id="IPR034457">
    <property type="entry name" value="Organic_radical-activating"/>
</dbReference>
<evidence type="ECO:0000256" key="6">
    <source>
        <dbReference type="ARBA" id="ARBA00023014"/>
    </source>
</evidence>
<evidence type="ECO:0000313" key="8">
    <source>
        <dbReference type="EMBL" id="HIU02518.1"/>
    </source>
</evidence>
<dbReference type="NCBIfam" id="TIGR02495">
    <property type="entry name" value="NrdG2"/>
    <property type="match status" value="1"/>
</dbReference>
<dbReference type="Pfam" id="PF04055">
    <property type="entry name" value="Radical_SAM"/>
    <property type="match status" value="1"/>
</dbReference>
<dbReference type="AlphaFoldDB" id="A0A9D1HFF7"/>
<sequence length="231" mass="26017">MNIKGLAKTTLLDYPGLVAATIFLGGCQFRCPFCHNRSLVIKPEQLPDLDPDDIYAFLEKRKGVLDGVCITGGEPTLQPDLPNLLYDIKCMGYKVKLDTNGYDPVCLDHIIKDGLVDYVAMDIKNSLDKYARTCGYPDLDLTRIRLTADILREEYVDYEFRTTVVHELHAPEDMEAIGHWLSGARAYYLQPYVESDDVILPVFSSCGKAELRQMQKILSAHIKKVGIRGLD</sequence>
<keyword evidence="4" id="KW-0479">Metal-binding</keyword>
<reference evidence="8" key="1">
    <citation type="submission" date="2020-10" db="EMBL/GenBank/DDBJ databases">
        <authorList>
            <person name="Gilroy R."/>
        </authorList>
    </citation>
    <scope>NUCLEOTIDE SEQUENCE</scope>
    <source>
        <strain evidence="8">CHK187-14744</strain>
    </source>
</reference>
<dbReference type="SFLD" id="SFLDS00029">
    <property type="entry name" value="Radical_SAM"/>
    <property type="match status" value="1"/>
</dbReference>
<keyword evidence="5" id="KW-0408">Iron</keyword>
<protein>
    <submittedName>
        <fullName evidence="8">Anaerobic ribonucleoside-triphosphate reductase activating protein</fullName>
    </submittedName>
</protein>
<dbReference type="InterPro" id="IPR058240">
    <property type="entry name" value="rSAM_sf"/>
</dbReference>
<evidence type="ECO:0000256" key="4">
    <source>
        <dbReference type="ARBA" id="ARBA00022723"/>
    </source>
</evidence>
<accession>A0A9D1HFF7</accession>
<organism evidence="8 9">
    <name type="scientific">Candidatus Onthocola gallistercoris</name>
    <dbReference type="NCBI Taxonomy" id="2840876"/>
    <lineage>
        <taxon>Bacteria</taxon>
        <taxon>Bacillati</taxon>
        <taxon>Bacillota</taxon>
        <taxon>Bacilli</taxon>
        <taxon>Candidatus Onthocola</taxon>
    </lineage>
</organism>